<feature type="region of interest" description="Disordered" evidence="1">
    <location>
        <begin position="131"/>
        <end position="193"/>
    </location>
</feature>
<accession>B0DK49</accession>
<evidence type="ECO:0000256" key="1">
    <source>
        <dbReference type="SAM" id="MobiDB-lite"/>
    </source>
</evidence>
<evidence type="ECO:0000313" key="3">
    <source>
        <dbReference type="Proteomes" id="UP000001194"/>
    </source>
</evidence>
<feature type="region of interest" description="Disordered" evidence="1">
    <location>
        <begin position="224"/>
        <end position="268"/>
    </location>
</feature>
<feature type="compositionally biased region" description="Low complexity" evidence="1">
    <location>
        <begin position="367"/>
        <end position="409"/>
    </location>
</feature>
<gene>
    <name evidence="2" type="ORF">LACBIDRAFT_294912</name>
</gene>
<dbReference type="RefSeq" id="XP_001884270.1">
    <property type="nucleotide sequence ID" value="XM_001884235.1"/>
</dbReference>
<proteinExistence type="predicted"/>
<name>B0DK49_LACBS</name>
<feature type="compositionally biased region" description="Polar residues" evidence="1">
    <location>
        <begin position="760"/>
        <end position="800"/>
    </location>
</feature>
<protein>
    <submittedName>
        <fullName evidence="2">Predicted protein</fullName>
    </submittedName>
</protein>
<dbReference type="KEGG" id="lbc:LACBIDRAFT_294912"/>
<dbReference type="GeneID" id="6080084"/>
<dbReference type="InParanoid" id="B0DK49"/>
<dbReference type="PANTHER" id="PTHR10378">
    <property type="entry name" value="LIM DOMAIN-BINDING PROTEIN"/>
    <property type="match status" value="1"/>
</dbReference>
<feature type="region of interest" description="Disordered" evidence="1">
    <location>
        <begin position="283"/>
        <end position="432"/>
    </location>
</feature>
<organism evidence="3">
    <name type="scientific">Laccaria bicolor (strain S238N-H82 / ATCC MYA-4686)</name>
    <name type="common">Bicoloured deceiver</name>
    <name type="synonym">Laccaria laccata var. bicolor</name>
    <dbReference type="NCBI Taxonomy" id="486041"/>
    <lineage>
        <taxon>Eukaryota</taxon>
        <taxon>Fungi</taxon>
        <taxon>Dikarya</taxon>
        <taxon>Basidiomycota</taxon>
        <taxon>Agaricomycotina</taxon>
        <taxon>Agaricomycetes</taxon>
        <taxon>Agaricomycetidae</taxon>
        <taxon>Agaricales</taxon>
        <taxon>Agaricineae</taxon>
        <taxon>Hydnangiaceae</taxon>
        <taxon>Laccaria</taxon>
    </lineage>
</organism>
<dbReference type="AlphaFoldDB" id="B0DK49"/>
<feature type="compositionally biased region" description="Polar residues" evidence="1">
    <location>
        <begin position="321"/>
        <end position="342"/>
    </location>
</feature>
<dbReference type="Pfam" id="PF01803">
    <property type="entry name" value="LIM_bind"/>
    <property type="match status" value="1"/>
</dbReference>
<keyword evidence="3" id="KW-1185">Reference proteome</keyword>
<feature type="compositionally biased region" description="Polar residues" evidence="1">
    <location>
        <begin position="811"/>
        <end position="836"/>
    </location>
</feature>
<feature type="compositionally biased region" description="Low complexity" evidence="1">
    <location>
        <begin position="149"/>
        <end position="175"/>
    </location>
</feature>
<dbReference type="HOGENOM" id="CLU_303279_0_0_1"/>
<feature type="compositionally biased region" description="Polar residues" evidence="1">
    <location>
        <begin position="420"/>
        <end position="432"/>
    </location>
</feature>
<dbReference type="Proteomes" id="UP000001194">
    <property type="component" value="Unassembled WGS sequence"/>
</dbReference>
<reference evidence="2 3" key="1">
    <citation type="journal article" date="2008" name="Nature">
        <title>The genome of Laccaria bicolor provides insights into mycorrhizal symbiosis.</title>
        <authorList>
            <person name="Martin F."/>
            <person name="Aerts A."/>
            <person name="Ahren D."/>
            <person name="Brun A."/>
            <person name="Danchin E.G.J."/>
            <person name="Duchaussoy F."/>
            <person name="Gibon J."/>
            <person name="Kohler A."/>
            <person name="Lindquist E."/>
            <person name="Pereda V."/>
            <person name="Salamov A."/>
            <person name="Shapiro H.J."/>
            <person name="Wuyts J."/>
            <person name="Blaudez D."/>
            <person name="Buee M."/>
            <person name="Brokstein P."/>
            <person name="Canbaeck B."/>
            <person name="Cohen D."/>
            <person name="Courty P.E."/>
            <person name="Coutinho P.M."/>
            <person name="Delaruelle C."/>
            <person name="Detter J.C."/>
            <person name="Deveau A."/>
            <person name="DiFazio S."/>
            <person name="Duplessis S."/>
            <person name="Fraissinet-Tachet L."/>
            <person name="Lucic E."/>
            <person name="Frey-Klett P."/>
            <person name="Fourrey C."/>
            <person name="Feussner I."/>
            <person name="Gay G."/>
            <person name="Grimwood J."/>
            <person name="Hoegger P.J."/>
            <person name="Jain P."/>
            <person name="Kilaru S."/>
            <person name="Labbe J."/>
            <person name="Lin Y.C."/>
            <person name="Legue V."/>
            <person name="Le Tacon F."/>
            <person name="Marmeisse R."/>
            <person name="Melayah D."/>
            <person name="Montanini B."/>
            <person name="Muratet M."/>
            <person name="Nehls U."/>
            <person name="Niculita-Hirzel H."/>
            <person name="Oudot-Le Secq M.P."/>
            <person name="Peter M."/>
            <person name="Quesneville H."/>
            <person name="Rajashekar B."/>
            <person name="Reich M."/>
            <person name="Rouhier N."/>
            <person name="Schmutz J."/>
            <person name="Yin T."/>
            <person name="Chalot M."/>
            <person name="Henrissat B."/>
            <person name="Kuees U."/>
            <person name="Lucas S."/>
            <person name="Van de Peer Y."/>
            <person name="Podila G.K."/>
            <person name="Polle A."/>
            <person name="Pukkila P.J."/>
            <person name="Richardson P.M."/>
            <person name="Rouze P."/>
            <person name="Sanders I.R."/>
            <person name="Stajich J.E."/>
            <person name="Tunlid A."/>
            <person name="Tuskan G."/>
            <person name="Grigoriev I.V."/>
        </authorList>
    </citation>
    <scope>NUCLEOTIDE SEQUENCE [LARGE SCALE GENOMIC DNA]</scope>
    <source>
        <strain evidence="3">S238N-H82 / ATCC MYA-4686</strain>
    </source>
</reference>
<feature type="compositionally biased region" description="Pro residues" evidence="1">
    <location>
        <begin position="357"/>
        <end position="366"/>
    </location>
</feature>
<feature type="region of interest" description="Disordered" evidence="1">
    <location>
        <begin position="638"/>
        <end position="658"/>
    </location>
</feature>
<sequence>MNGNRNGDMIRANANVPPHGLTNQSFMQNPPPMGQQLLAPNQMGIPPGTPPMAMVSGPNGQLRYLPQQQGQQQQQQRNFMRQNTQPLNPTAGSTPAHMSSLIAAGQVNFGGNMIPPGSNTVRRVISQPHINPSAHMPQGASPMVMNPRQQHQTQLQRQQQQMAMSPDMSMMMRQGGPPGMPHNLTRAPPAQAQQVMNSLTHPPSMNQVSHPAGMQQSHLQSAFSNGMPLQHQPPSSPRPNSLPPNHAASMSISTPGPSHTPVNRTRMTPDNANQMQMAMNFQASQGSNSQRIPQAPGQYPFDSSSTPPLPLDISQPIPSGMMNTQGNTPNRSFHPTPAQQFEQMKDMSDPYGNHFTMPPPSVPSRPPSHNNPHPLQQQQQPSQQSPHRQSPLQPDQMSMHPQRPQSQPQSQPPGRPPSQTGLTHRSSHSALSNQGLTATGRLPLAQQGGSHLPLALGNGQGLIRLLQFSGNLSSENPKKLQLSWWNDLVKEYFTPKAVMKLTLWKDNEKAEAKPFEIGVPILPRFFLVTTQSGVKSMTLSLDGARERIYSQGHAVVECVTAVWTYKYSNGYTVTLRGPLTAHVVIASTQSSSSQLTAAQASYQLKFDHFQFDANHHDKSIALDSIVGQRQFEAPKIRHVVSPTPGGSSMQQQQREEDKKWEEPRVVIEHGFLPGEPVNAFGIPQATMRCLELAESVGAMGDLMNFSNENQLGPLEALSKFASKLRETYPIPPFPLVNGLAYGGVMPHPFQPFPAPVNGGTTTLYSSAPPSITNPTSAAQPSPQMNSPQNTSSSSTANSPQKQHKTIPPPAQTSGTASSPAVSSGATMNTPALSSASLKRKQADASSPAPAAPDPPSKRATRKRGRTTTGPG</sequence>
<dbReference type="EMBL" id="DS547115">
    <property type="protein sequence ID" value="EDR04880.1"/>
    <property type="molecule type" value="Genomic_DNA"/>
</dbReference>
<feature type="compositionally biased region" description="Polar residues" evidence="1">
    <location>
        <begin position="248"/>
        <end position="268"/>
    </location>
</feature>
<feature type="compositionally biased region" description="Polar residues" evidence="1">
    <location>
        <begin position="283"/>
        <end position="292"/>
    </location>
</feature>
<dbReference type="InterPro" id="IPR029005">
    <property type="entry name" value="LIM-bd/SEUSS"/>
</dbReference>
<evidence type="ECO:0000313" key="2">
    <source>
        <dbReference type="EMBL" id="EDR04880.1"/>
    </source>
</evidence>
<dbReference type="OrthoDB" id="774557at2759"/>
<feature type="region of interest" description="Disordered" evidence="1">
    <location>
        <begin position="760"/>
        <end position="871"/>
    </location>
</feature>